<dbReference type="PANTHER" id="PTHR24250">
    <property type="entry name" value="CHYMOTRYPSIN-RELATED"/>
    <property type="match status" value="1"/>
</dbReference>
<dbReference type="SUPFAM" id="SSF50494">
    <property type="entry name" value="Trypsin-like serine proteases"/>
    <property type="match status" value="1"/>
</dbReference>
<dbReference type="Gene3D" id="2.40.10.10">
    <property type="entry name" value="Trypsin-like serine proteases"/>
    <property type="match status" value="2"/>
</dbReference>
<dbReference type="InterPro" id="IPR009003">
    <property type="entry name" value="Peptidase_S1_PA"/>
</dbReference>
<evidence type="ECO:0000256" key="1">
    <source>
        <dbReference type="ARBA" id="ARBA00023157"/>
    </source>
</evidence>
<keyword evidence="4" id="KW-1185">Reference proteome</keyword>
<dbReference type="InterPro" id="IPR001254">
    <property type="entry name" value="Trypsin_dom"/>
</dbReference>
<feature type="domain" description="Peptidase S1" evidence="2">
    <location>
        <begin position="5"/>
        <end position="246"/>
    </location>
</feature>
<name>A0A9P0TDB2_PIEBR</name>
<dbReference type="Proteomes" id="UP001152562">
    <property type="component" value="Unassembled WGS sequence"/>
</dbReference>
<dbReference type="GO" id="GO:0006508">
    <property type="term" value="P:proteolysis"/>
    <property type="evidence" value="ECO:0007669"/>
    <property type="project" value="InterPro"/>
</dbReference>
<dbReference type="SMART" id="SM00020">
    <property type="entry name" value="Tryp_SPc"/>
    <property type="match status" value="1"/>
</dbReference>
<evidence type="ECO:0000313" key="4">
    <source>
        <dbReference type="Proteomes" id="UP001152562"/>
    </source>
</evidence>
<proteinExistence type="predicted"/>
<dbReference type="Pfam" id="PF00089">
    <property type="entry name" value="Trypsin"/>
    <property type="match status" value="1"/>
</dbReference>
<dbReference type="EMBL" id="CALOZG010000008">
    <property type="protein sequence ID" value="CAH4029521.1"/>
    <property type="molecule type" value="Genomic_DNA"/>
</dbReference>
<reference evidence="3" key="1">
    <citation type="submission" date="2022-05" db="EMBL/GenBank/DDBJ databases">
        <authorList>
            <person name="Okamura Y."/>
        </authorList>
    </citation>
    <scope>NUCLEOTIDE SEQUENCE</scope>
</reference>
<dbReference type="GO" id="GO:0004252">
    <property type="term" value="F:serine-type endopeptidase activity"/>
    <property type="evidence" value="ECO:0007669"/>
    <property type="project" value="InterPro"/>
</dbReference>
<gene>
    <name evidence="3" type="ORF">PIBRA_LOCUS6266</name>
</gene>
<sequence length="246" mass="27732">MAISCVNGSWARDARYGEVPYQAGVVETLRNGEYLYLCAGAILNQRWIVTIALCVELYPMSSLRVLIGSNNLNSPNNVYYNMDTIREYYQNPKNFSVISRDNIALVRIATRFTFNARTQPIRISKEDIDDRETLTISAWRNPYDPNYVNHLQILLGVGVKDNDDCGTLNARNVDGVRELFCLRENSRDIGNDNLPPFSYQGGPMVGANRQLKGILIVSINSKSDGKVVGIGLRASLYRHWIYATID</sequence>
<comment type="caution">
    <text evidence="3">The sequence shown here is derived from an EMBL/GenBank/DDBJ whole genome shotgun (WGS) entry which is preliminary data.</text>
</comment>
<dbReference type="InterPro" id="IPR043504">
    <property type="entry name" value="Peptidase_S1_PA_chymotrypsin"/>
</dbReference>
<dbReference type="AlphaFoldDB" id="A0A9P0TDB2"/>
<protein>
    <recommendedName>
        <fullName evidence="2">Peptidase S1 domain-containing protein</fullName>
    </recommendedName>
</protein>
<organism evidence="3 4">
    <name type="scientific">Pieris brassicae</name>
    <name type="common">White butterfly</name>
    <name type="synonym">Large white butterfly</name>
    <dbReference type="NCBI Taxonomy" id="7116"/>
    <lineage>
        <taxon>Eukaryota</taxon>
        <taxon>Metazoa</taxon>
        <taxon>Ecdysozoa</taxon>
        <taxon>Arthropoda</taxon>
        <taxon>Hexapoda</taxon>
        <taxon>Insecta</taxon>
        <taxon>Pterygota</taxon>
        <taxon>Neoptera</taxon>
        <taxon>Endopterygota</taxon>
        <taxon>Lepidoptera</taxon>
        <taxon>Glossata</taxon>
        <taxon>Ditrysia</taxon>
        <taxon>Papilionoidea</taxon>
        <taxon>Pieridae</taxon>
        <taxon>Pierinae</taxon>
        <taxon>Pieris</taxon>
    </lineage>
</organism>
<keyword evidence="1" id="KW-1015">Disulfide bond</keyword>
<evidence type="ECO:0000259" key="2">
    <source>
        <dbReference type="PROSITE" id="PS50240"/>
    </source>
</evidence>
<evidence type="ECO:0000313" key="3">
    <source>
        <dbReference type="EMBL" id="CAH4029521.1"/>
    </source>
</evidence>
<accession>A0A9P0TDB2</accession>
<dbReference type="PANTHER" id="PTHR24250:SF27">
    <property type="entry name" value="ELASTASE 2 LIKE"/>
    <property type="match status" value="1"/>
</dbReference>
<dbReference type="PROSITE" id="PS50240">
    <property type="entry name" value="TRYPSIN_DOM"/>
    <property type="match status" value="1"/>
</dbReference>